<dbReference type="Proteomes" id="UP000198597">
    <property type="component" value="Unassembled WGS sequence"/>
</dbReference>
<dbReference type="RefSeq" id="WP_089973503.1">
    <property type="nucleotide sequence ID" value="NZ_FNJM01000022.1"/>
</dbReference>
<proteinExistence type="predicted"/>
<gene>
    <name evidence="2" type="ORF">SAMN04488529_12223</name>
</gene>
<feature type="coiled-coil region" evidence="1">
    <location>
        <begin position="145"/>
        <end position="182"/>
    </location>
</feature>
<evidence type="ECO:0000313" key="2">
    <source>
        <dbReference type="EMBL" id="SDP83453.1"/>
    </source>
</evidence>
<feature type="coiled-coil region" evidence="1">
    <location>
        <begin position="2"/>
        <end position="39"/>
    </location>
</feature>
<accession>A0A1H0VYT5</accession>
<dbReference type="STRING" id="94869.SAMN04488529_12223"/>
<name>A0A1H0VYT5_9CLOT</name>
<protein>
    <submittedName>
        <fullName evidence="2">Uncharacterized protein</fullName>
    </submittedName>
</protein>
<keyword evidence="1" id="KW-0175">Coiled coil</keyword>
<evidence type="ECO:0000313" key="3">
    <source>
        <dbReference type="Proteomes" id="UP000198597"/>
    </source>
</evidence>
<evidence type="ECO:0000256" key="1">
    <source>
        <dbReference type="SAM" id="Coils"/>
    </source>
</evidence>
<reference evidence="2 3" key="1">
    <citation type="submission" date="2016-10" db="EMBL/GenBank/DDBJ databases">
        <authorList>
            <person name="de Groot N.N."/>
        </authorList>
    </citation>
    <scope>NUCLEOTIDE SEQUENCE [LARGE SCALE GENOMIC DNA]</scope>
    <source>
        <strain evidence="2 3">DSM 12272</strain>
    </source>
</reference>
<keyword evidence="3" id="KW-1185">Reference proteome</keyword>
<sequence length="311" mass="36070">MLRELNAKINKVKDDLASKEILEKKLEKYKVQIEVDENELRELGISMKKEYKDVEKLEKLSLVNLISTLMKNKEVKLEKEQREYLMAKIKYDEHTTKVTLFKENIENIKARLLPLRDCHIKHKELLRKKIELIKNLGDNYNKNKLEELEHEIDRDLRNKKGIEEAELAGRSLLREVSNAEKSLNSASNWGIYDIVGGDLISSMIKHDKINEAESSFRNISSLITRFNKELGDVSCEGITMSGTTIAFDIFFDNIFTDFSVQSKINKSLNNVVTLKGKVEGIINNLVNQKKDLNRLISRKRNEYNTIIDNIL</sequence>
<dbReference type="EMBL" id="FNJM01000022">
    <property type="protein sequence ID" value="SDP83453.1"/>
    <property type="molecule type" value="Genomic_DNA"/>
</dbReference>
<dbReference type="AlphaFoldDB" id="A0A1H0VYT5"/>
<dbReference type="OrthoDB" id="3540923at2"/>
<organism evidence="2 3">
    <name type="scientific">Clostridium gasigenes</name>
    <dbReference type="NCBI Taxonomy" id="94869"/>
    <lineage>
        <taxon>Bacteria</taxon>
        <taxon>Bacillati</taxon>
        <taxon>Bacillota</taxon>
        <taxon>Clostridia</taxon>
        <taxon>Eubacteriales</taxon>
        <taxon>Clostridiaceae</taxon>
        <taxon>Clostridium</taxon>
    </lineage>
</organism>